<dbReference type="Gene3D" id="3.30.160.60">
    <property type="entry name" value="Classic Zinc Finger"/>
    <property type="match status" value="1"/>
</dbReference>
<proteinExistence type="inferred from homology"/>
<evidence type="ECO:0000256" key="6">
    <source>
        <dbReference type="ARBA" id="ARBA00023316"/>
    </source>
</evidence>
<dbReference type="GO" id="GO:0009252">
    <property type="term" value="P:peptidoglycan biosynthetic process"/>
    <property type="evidence" value="ECO:0007669"/>
    <property type="project" value="UniProtKB-UniRule"/>
</dbReference>
<name>A0A1U9JUA4_9HYPH</name>
<accession>A0A1U9JUA4</accession>
<reference evidence="9 10" key="1">
    <citation type="journal article" date="2010" name="Science">
        <title>Genomic comparison of the ants Camponotus floridanus and Harpegnathos saltator.</title>
        <authorList>
            <person name="Bonasio R."/>
            <person name="Zhang G."/>
            <person name="Ye C."/>
            <person name="Mutti N.S."/>
            <person name="Fang X."/>
            <person name="Qin N."/>
            <person name="Donahue G."/>
            <person name="Yang P."/>
            <person name="Li Q."/>
            <person name="Li C."/>
            <person name="Zhang P."/>
            <person name="Huang Z."/>
            <person name="Berger S.L."/>
            <person name="Reinberg D."/>
            <person name="Wang J."/>
            <person name="Liebig J."/>
        </authorList>
    </citation>
    <scope>NUCLEOTIDE SEQUENCE [LARGE SCALE GENOMIC DNA]</scope>
    <source>
        <strain evidence="9 10">Hsal</strain>
    </source>
</reference>
<keyword evidence="3 7" id="KW-1133">Transmembrane helix</keyword>
<evidence type="ECO:0000256" key="4">
    <source>
        <dbReference type="ARBA" id="ARBA00023136"/>
    </source>
</evidence>
<feature type="site" description="Important for catalytic activity" evidence="7">
    <location>
        <position position="250"/>
    </location>
</feature>
<dbReference type="InterPro" id="IPR003770">
    <property type="entry name" value="MLTG-like"/>
</dbReference>
<dbReference type="PANTHER" id="PTHR30518">
    <property type="entry name" value="ENDOLYTIC MUREIN TRANSGLYCOSYLASE"/>
    <property type="match status" value="1"/>
</dbReference>
<comment type="similarity">
    <text evidence="7">Belongs to the transglycosylase MltG family.</text>
</comment>
<dbReference type="EC" id="4.2.2.29" evidence="7"/>
<keyword evidence="10" id="KW-1185">Reference proteome</keyword>
<evidence type="ECO:0000313" key="9">
    <source>
        <dbReference type="EMBL" id="AQS41423.1"/>
    </source>
</evidence>
<keyword evidence="4 7" id="KW-0472">Membrane</keyword>
<dbReference type="CDD" id="cd08010">
    <property type="entry name" value="MltG_like"/>
    <property type="match status" value="1"/>
</dbReference>
<evidence type="ECO:0000256" key="8">
    <source>
        <dbReference type="SAM" id="MobiDB-lite"/>
    </source>
</evidence>
<evidence type="ECO:0000313" key="10">
    <source>
        <dbReference type="Proteomes" id="UP000188912"/>
    </source>
</evidence>
<dbReference type="Pfam" id="PF02618">
    <property type="entry name" value="YceG"/>
    <property type="match status" value="1"/>
</dbReference>
<dbReference type="KEGG" id="thd:BHV28_07220"/>
<feature type="compositionally biased region" description="Low complexity" evidence="8">
    <location>
        <begin position="18"/>
        <end position="32"/>
    </location>
</feature>
<dbReference type="AlphaFoldDB" id="A0A1U9JUA4"/>
<keyword evidence="6 7" id="KW-0961">Cell wall biogenesis/degradation</keyword>
<dbReference type="Proteomes" id="UP000188912">
    <property type="component" value="Chromosome"/>
</dbReference>
<evidence type="ECO:0000256" key="2">
    <source>
        <dbReference type="ARBA" id="ARBA00022692"/>
    </source>
</evidence>
<dbReference type="GO" id="GO:0071555">
    <property type="term" value="P:cell wall organization"/>
    <property type="evidence" value="ECO:0007669"/>
    <property type="project" value="UniProtKB-KW"/>
</dbReference>
<evidence type="ECO:0000256" key="1">
    <source>
        <dbReference type="ARBA" id="ARBA00022475"/>
    </source>
</evidence>
<comment type="function">
    <text evidence="7">Functions as a peptidoglycan terminase that cleaves nascent peptidoglycan strands endolytically to terminate their elongation.</text>
</comment>
<evidence type="ECO:0000256" key="7">
    <source>
        <dbReference type="HAMAP-Rule" id="MF_02065"/>
    </source>
</evidence>
<feature type="compositionally biased region" description="Low complexity" evidence="8">
    <location>
        <begin position="395"/>
        <end position="412"/>
    </location>
</feature>
<dbReference type="NCBIfam" id="TIGR00247">
    <property type="entry name" value="endolytic transglycosylase MltG"/>
    <property type="match status" value="1"/>
</dbReference>
<protein>
    <recommendedName>
        <fullName evidence="7">Endolytic murein transglycosylase</fullName>
        <ecNumber evidence="7">4.2.2.29</ecNumber>
    </recommendedName>
    <alternativeName>
        <fullName evidence="7">Peptidoglycan lytic transglycosylase</fullName>
    </alternativeName>
    <alternativeName>
        <fullName evidence="7">Peptidoglycan polymerization terminase</fullName>
    </alternativeName>
</protein>
<keyword evidence="2 7" id="KW-0812">Transmembrane</keyword>
<keyword evidence="7" id="KW-0997">Cell inner membrane</keyword>
<dbReference type="STRING" id="1902579.BHV28_07220"/>
<gene>
    <name evidence="7" type="primary">mltG</name>
    <name evidence="9" type="ORF">BHV28_07220</name>
</gene>
<evidence type="ECO:0000256" key="3">
    <source>
        <dbReference type="ARBA" id="ARBA00022989"/>
    </source>
</evidence>
<dbReference type="EMBL" id="CP017315">
    <property type="protein sequence ID" value="AQS41423.1"/>
    <property type="molecule type" value="Genomic_DNA"/>
</dbReference>
<feature type="region of interest" description="Disordered" evidence="8">
    <location>
        <begin position="1"/>
        <end position="32"/>
    </location>
</feature>
<keyword evidence="1 7" id="KW-1003">Cell membrane</keyword>
<evidence type="ECO:0000256" key="5">
    <source>
        <dbReference type="ARBA" id="ARBA00023239"/>
    </source>
</evidence>
<sequence length="412" mass="45077">MTVNNENSADKASGEVSGRQGAQAGKAAATAGQKAKRKRSDAAWHPLVFVTNLVFTLLLLAAVGTGVFLFQAVQMFEGAGTRSQSQIVLIKPGTGIGEIAALLQREGLIRDSETFIYGVKWEEKTGALKAGEYEIPANASMRDIMNILVEGRSIERPFTVPEGITVAQVLKRLHDNEFLSGDLPDIELAEGSLMADTIRFVRDTPKASVLKRLKNGQSRIVQEIWAGRDPNIPLKNINELVTLASIVEKETGVAAERPLIAAVFYNRLKKNMRLQSDPTVLYGIFGSDGRPANCAEQWEILQDKWDNYLNADCSVKWGALLRDENSFNTYRKNGLPPSPIAIPGRDALKAVANPPRTEDLYFVADGTGGHIFAKTLDEHNTNVRKWRQLRREQTAAESAAPPAEPESAGQGE</sequence>
<comment type="subcellular location">
    <subcellularLocation>
        <location evidence="7">Cell inner membrane</location>
        <topology evidence="7">Single-pass membrane protein</topology>
    </subcellularLocation>
</comment>
<reference evidence="9 10" key="2">
    <citation type="journal article" date="2016" name="Sci. Rep.">
        <title>The genome of Rhizobiales bacteria in predatory ants reveals urease gene functions but no genes for nitrogen fixation.</title>
        <authorList>
            <person name="Neuvonen M.M."/>
            <person name="Tamarit D."/>
            <person name="Naslund K."/>
            <person name="Liebig J."/>
            <person name="Feldhaar H."/>
            <person name="Moran N.A."/>
            <person name="Guy L."/>
            <person name="Andersson S.G."/>
        </authorList>
    </citation>
    <scope>NUCLEOTIDE SEQUENCE [LARGE SCALE GENOMIC DNA]</scope>
    <source>
        <strain evidence="9 10">Hsal</strain>
    </source>
</reference>
<keyword evidence="5 7" id="KW-0456">Lyase</keyword>
<organism evidence="9 10">
    <name type="scientific">Candidatus Tokpelaia hoelldobleri</name>
    <dbReference type="NCBI Taxonomy" id="1902579"/>
    <lineage>
        <taxon>Bacteria</taxon>
        <taxon>Pseudomonadati</taxon>
        <taxon>Pseudomonadota</taxon>
        <taxon>Alphaproteobacteria</taxon>
        <taxon>Hyphomicrobiales</taxon>
        <taxon>Candidatus Tokpelaia</taxon>
    </lineage>
</organism>
<dbReference type="GO" id="GO:0008932">
    <property type="term" value="F:lytic endotransglycosylase activity"/>
    <property type="evidence" value="ECO:0007669"/>
    <property type="project" value="UniProtKB-UniRule"/>
</dbReference>
<dbReference type="GO" id="GO:0005886">
    <property type="term" value="C:plasma membrane"/>
    <property type="evidence" value="ECO:0007669"/>
    <property type="project" value="UniProtKB-SubCell"/>
</dbReference>
<dbReference type="HAMAP" id="MF_02065">
    <property type="entry name" value="MltG"/>
    <property type="match status" value="1"/>
</dbReference>
<dbReference type="Gene3D" id="3.30.1490.480">
    <property type="entry name" value="Endolytic murein transglycosylase"/>
    <property type="match status" value="1"/>
</dbReference>
<dbReference type="PANTHER" id="PTHR30518:SF2">
    <property type="entry name" value="ENDOLYTIC MUREIN TRANSGLYCOSYLASE"/>
    <property type="match status" value="1"/>
</dbReference>
<comment type="catalytic activity">
    <reaction evidence="7">
        <text>a peptidoglycan chain = a peptidoglycan chain with N-acetyl-1,6-anhydromuramyl-[peptide] at the reducing end + a peptidoglycan chain with N-acetylglucosamine at the non-reducing end.</text>
        <dbReference type="EC" id="4.2.2.29"/>
    </reaction>
</comment>
<feature type="region of interest" description="Disordered" evidence="8">
    <location>
        <begin position="390"/>
        <end position="412"/>
    </location>
</feature>
<feature type="transmembrane region" description="Helical" evidence="7">
    <location>
        <begin position="47"/>
        <end position="70"/>
    </location>
</feature>